<keyword evidence="3" id="KW-1185">Reference proteome</keyword>
<dbReference type="Proteomes" id="UP001574673">
    <property type="component" value="Unassembled WGS sequence"/>
</dbReference>
<reference evidence="3" key="1">
    <citation type="submission" date="2024-06" db="EMBL/GenBank/DDBJ databases">
        <title>Radixoralia hellwigii gen. nov., sp nov., isolated from a root canal in the human oral cavity.</title>
        <authorList>
            <person name="Bartsch S."/>
            <person name="Wittmer A."/>
            <person name="Schulz A.-K."/>
            <person name="Neumann-Schaal M."/>
            <person name="Wolf J."/>
            <person name="Gronow S."/>
            <person name="Tennert C."/>
            <person name="Haecker G."/>
            <person name="Cieplik F."/>
            <person name="Al-Ahmad A."/>
        </authorList>
    </citation>
    <scope>NUCLEOTIDE SEQUENCE [LARGE SCALE GENOMIC DNA]</scope>
    <source>
        <strain evidence="3">Wk13</strain>
    </source>
</reference>
<feature type="signal peptide" evidence="1">
    <location>
        <begin position="1"/>
        <end position="21"/>
    </location>
</feature>
<proteinExistence type="predicted"/>
<comment type="caution">
    <text evidence="2">The sequence shown here is derived from an EMBL/GenBank/DDBJ whole genome shotgun (WGS) entry which is preliminary data.</text>
</comment>
<keyword evidence="1" id="KW-0732">Signal</keyword>
<accession>A0ABV4UFR5</accession>
<feature type="chain" id="PRO_5047380166" evidence="1">
    <location>
        <begin position="22"/>
        <end position="106"/>
    </location>
</feature>
<evidence type="ECO:0000256" key="1">
    <source>
        <dbReference type="SAM" id="SignalP"/>
    </source>
</evidence>
<dbReference type="RefSeq" id="WP_418891158.1">
    <property type="nucleotide sequence ID" value="NZ_JBEUWX010000002.1"/>
</dbReference>
<protein>
    <submittedName>
        <fullName evidence="2">Uncharacterized protein</fullName>
    </submittedName>
</protein>
<evidence type="ECO:0000313" key="2">
    <source>
        <dbReference type="EMBL" id="MFA9950075.1"/>
    </source>
</evidence>
<sequence>MQVNRIALLLAMLFNLSDLNAMDKNFKYYSSFYSNYTHPFQVKAEDKISEKEALSKKTYYKVLFEIGNNIKRIEKVFGNKCIFIFEYDYSTTGDFLGFRKIPCPKC</sequence>
<organism evidence="2 3">
    <name type="scientific">Dentiradicibacter hellwigii</name>
    <dbReference type="NCBI Taxonomy" id="3149053"/>
    <lineage>
        <taxon>Bacteria</taxon>
        <taxon>Pseudomonadati</taxon>
        <taxon>Pseudomonadota</taxon>
        <taxon>Betaproteobacteria</taxon>
        <taxon>Rhodocyclales</taxon>
        <taxon>Rhodocyclaceae</taxon>
        <taxon>Dentiradicibacter</taxon>
    </lineage>
</organism>
<name>A0ABV4UFR5_9RHOO</name>
<evidence type="ECO:0000313" key="3">
    <source>
        <dbReference type="Proteomes" id="UP001574673"/>
    </source>
</evidence>
<dbReference type="EMBL" id="JBEUWX010000002">
    <property type="protein sequence ID" value="MFA9950075.1"/>
    <property type="molecule type" value="Genomic_DNA"/>
</dbReference>
<gene>
    <name evidence="2" type="ORF">ABCS64_07050</name>
</gene>